<sequence>MELLKVIILLLLAAAGTQEDNRIVGGYEPDPHSQPWIVSLLYFDEHICGGTLINENWVLTAAHCKMSHLYIHLGEHNIRHSEGTEQFTFATEMYSHRCFNSSNYNNDIMLLKLKSSAVYNDYIKSISLPIILPPVKKECLVCGWGTITSPTETFPETLQCVSVEITSHDYCQAAYPDKNITENMICAGVPEGEKDSCQGDSGGPLVCDGVIQGIVSWGYIPCAFPGKPGVYTKVYNYLDWINKKINV</sequence>
<dbReference type="SMART" id="SM00020">
    <property type="entry name" value="Tryp_SPc"/>
    <property type="match status" value="1"/>
</dbReference>
<evidence type="ECO:0000313" key="10">
    <source>
        <dbReference type="RefSeq" id="XP_030067737.1"/>
    </source>
</evidence>
<keyword evidence="7" id="KW-0732">Signal</keyword>
<evidence type="ECO:0000256" key="7">
    <source>
        <dbReference type="SAM" id="SignalP"/>
    </source>
</evidence>
<dbReference type="RefSeq" id="XP_030067737.1">
    <property type="nucleotide sequence ID" value="XM_030211877.1"/>
</dbReference>
<dbReference type="GO" id="GO:0006508">
    <property type="term" value="P:proteolysis"/>
    <property type="evidence" value="ECO:0007669"/>
    <property type="project" value="UniProtKB-KW"/>
</dbReference>
<keyword evidence="5" id="KW-1015">Disulfide bond</keyword>
<dbReference type="GO" id="GO:0004252">
    <property type="term" value="F:serine-type endopeptidase activity"/>
    <property type="evidence" value="ECO:0007669"/>
    <property type="project" value="InterPro"/>
</dbReference>
<feature type="chain" id="PRO_5027546312" evidence="7">
    <location>
        <begin position="19"/>
        <end position="247"/>
    </location>
</feature>
<dbReference type="InterPro" id="IPR001254">
    <property type="entry name" value="Trypsin_dom"/>
</dbReference>
<dbReference type="InterPro" id="IPR009003">
    <property type="entry name" value="Peptidase_S1_PA"/>
</dbReference>
<evidence type="ECO:0000256" key="3">
    <source>
        <dbReference type="ARBA" id="ARBA00022801"/>
    </source>
</evidence>
<dbReference type="PANTHER" id="PTHR24264:SF76">
    <property type="entry name" value="TRYPSIN"/>
    <property type="match status" value="1"/>
</dbReference>
<feature type="domain" description="Peptidase S1" evidence="8">
    <location>
        <begin position="23"/>
        <end position="246"/>
    </location>
</feature>
<comment type="similarity">
    <text evidence="1">Belongs to the peptidase S1 family.</text>
</comment>
<dbReference type="InterPro" id="IPR050127">
    <property type="entry name" value="Serine_Proteases_S1"/>
</dbReference>
<dbReference type="PANTHER" id="PTHR24264">
    <property type="entry name" value="TRYPSIN-RELATED"/>
    <property type="match status" value="1"/>
</dbReference>
<gene>
    <name evidence="10" type="primary">LOC115475840</name>
</gene>
<accession>A0A6P7YJT4</accession>
<dbReference type="FunFam" id="2.40.10.10:FF:000077">
    <property type="entry name" value="Predicted protein"/>
    <property type="match status" value="1"/>
</dbReference>
<evidence type="ECO:0000313" key="9">
    <source>
        <dbReference type="Proteomes" id="UP000515156"/>
    </source>
</evidence>
<evidence type="ECO:0000256" key="1">
    <source>
        <dbReference type="ARBA" id="ARBA00007664"/>
    </source>
</evidence>
<evidence type="ECO:0000256" key="2">
    <source>
        <dbReference type="ARBA" id="ARBA00022670"/>
    </source>
</evidence>
<organism evidence="9 10">
    <name type="scientific">Microcaecilia unicolor</name>
    <dbReference type="NCBI Taxonomy" id="1415580"/>
    <lineage>
        <taxon>Eukaryota</taxon>
        <taxon>Metazoa</taxon>
        <taxon>Chordata</taxon>
        <taxon>Craniata</taxon>
        <taxon>Vertebrata</taxon>
        <taxon>Euteleostomi</taxon>
        <taxon>Amphibia</taxon>
        <taxon>Gymnophiona</taxon>
        <taxon>Siphonopidae</taxon>
        <taxon>Microcaecilia</taxon>
    </lineage>
</organism>
<proteinExistence type="inferred from homology"/>
<protein>
    <submittedName>
        <fullName evidence="10">Trypsin-like</fullName>
    </submittedName>
</protein>
<dbReference type="InterPro" id="IPR033116">
    <property type="entry name" value="TRYPSIN_SER"/>
</dbReference>
<reference evidence="10" key="1">
    <citation type="submission" date="2025-08" db="UniProtKB">
        <authorList>
            <consortium name="RefSeq"/>
        </authorList>
    </citation>
    <scope>IDENTIFICATION</scope>
</reference>
<name>A0A6P7YJT4_9AMPH</name>
<keyword evidence="2 6" id="KW-0645">Protease</keyword>
<evidence type="ECO:0000256" key="6">
    <source>
        <dbReference type="RuleBase" id="RU363034"/>
    </source>
</evidence>
<dbReference type="InterPro" id="IPR001314">
    <property type="entry name" value="Peptidase_S1A"/>
</dbReference>
<dbReference type="Pfam" id="PF00089">
    <property type="entry name" value="Trypsin"/>
    <property type="match status" value="1"/>
</dbReference>
<dbReference type="SUPFAM" id="SSF50494">
    <property type="entry name" value="Trypsin-like serine proteases"/>
    <property type="match status" value="1"/>
</dbReference>
<dbReference type="InterPro" id="IPR043504">
    <property type="entry name" value="Peptidase_S1_PA_chymotrypsin"/>
</dbReference>
<dbReference type="PROSITE" id="PS50240">
    <property type="entry name" value="TRYPSIN_DOM"/>
    <property type="match status" value="1"/>
</dbReference>
<dbReference type="InParanoid" id="A0A6P7YJT4"/>
<dbReference type="GeneID" id="115475840"/>
<feature type="signal peptide" evidence="7">
    <location>
        <begin position="1"/>
        <end position="18"/>
    </location>
</feature>
<dbReference type="AlphaFoldDB" id="A0A6P7YJT4"/>
<dbReference type="OrthoDB" id="546450at2759"/>
<dbReference type="PRINTS" id="PR00722">
    <property type="entry name" value="CHYMOTRYPSIN"/>
</dbReference>
<dbReference type="PROSITE" id="PS00134">
    <property type="entry name" value="TRYPSIN_HIS"/>
    <property type="match status" value="1"/>
</dbReference>
<keyword evidence="3 6" id="KW-0378">Hydrolase</keyword>
<dbReference type="CDD" id="cd00190">
    <property type="entry name" value="Tryp_SPc"/>
    <property type="match status" value="1"/>
</dbReference>
<evidence type="ECO:0000256" key="5">
    <source>
        <dbReference type="ARBA" id="ARBA00023157"/>
    </source>
</evidence>
<dbReference type="GO" id="GO:0005615">
    <property type="term" value="C:extracellular space"/>
    <property type="evidence" value="ECO:0007669"/>
    <property type="project" value="TreeGrafter"/>
</dbReference>
<dbReference type="InterPro" id="IPR018114">
    <property type="entry name" value="TRYPSIN_HIS"/>
</dbReference>
<keyword evidence="4 6" id="KW-0720">Serine protease</keyword>
<dbReference type="Gene3D" id="2.40.10.10">
    <property type="entry name" value="Trypsin-like serine proteases"/>
    <property type="match status" value="2"/>
</dbReference>
<dbReference type="PROSITE" id="PS00135">
    <property type="entry name" value="TRYPSIN_SER"/>
    <property type="match status" value="1"/>
</dbReference>
<keyword evidence="9" id="KW-1185">Reference proteome</keyword>
<dbReference type="Proteomes" id="UP000515156">
    <property type="component" value="Chromosome 8"/>
</dbReference>
<evidence type="ECO:0000256" key="4">
    <source>
        <dbReference type="ARBA" id="ARBA00022825"/>
    </source>
</evidence>
<evidence type="ECO:0000259" key="8">
    <source>
        <dbReference type="PROSITE" id="PS50240"/>
    </source>
</evidence>
<dbReference type="KEGG" id="muo:115475840"/>